<feature type="chain" id="PRO_5045370139" evidence="1">
    <location>
        <begin position="28"/>
        <end position="294"/>
    </location>
</feature>
<dbReference type="CDD" id="cd00118">
    <property type="entry name" value="LysM"/>
    <property type="match status" value="1"/>
</dbReference>
<evidence type="ECO:0000313" key="3">
    <source>
        <dbReference type="EMBL" id="MDO7876089.1"/>
    </source>
</evidence>
<reference evidence="3" key="1">
    <citation type="submission" date="2023-07" db="EMBL/GenBank/DDBJ databases">
        <authorList>
            <person name="Kim M.K."/>
        </authorList>
    </citation>
    <scope>NUCLEOTIDE SEQUENCE</scope>
    <source>
        <strain evidence="3">ASUV-10-1</strain>
    </source>
</reference>
<evidence type="ECO:0000313" key="4">
    <source>
        <dbReference type="Proteomes" id="UP001176429"/>
    </source>
</evidence>
<protein>
    <submittedName>
        <fullName evidence="3">DUF1571 domain-containing protein</fullName>
    </submittedName>
</protein>
<dbReference type="Proteomes" id="UP001176429">
    <property type="component" value="Unassembled WGS sequence"/>
</dbReference>
<dbReference type="InterPro" id="IPR018392">
    <property type="entry name" value="LysM"/>
</dbReference>
<gene>
    <name evidence="3" type="ORF">Q5H93_15200</name>
</gene>
<keyword evidence="1" id="KW-0732">Signal</keyword>
<feature type="domain" description="LysM" evidence="2">
    <location>
        <begin position="191"/>
        <end position="235"/>
    </location>
</feature>
<dbReference type="RefSeq" id="WP_305007439.1">
    <property type="nucleotide sequence ID" value="NZ_JAUQSY010000009.1"/>
</dbReference>
<dbReference type="Pfam" id="PF01476">
    <property type="entry name" value="LysM"/>
    <property type="match status" value="1"/>
</dbReference>
<proteinExistence type="predicted"/>
<evidence type="ECO:0000256" key="1">
    <source>
        <dbReference type="SAM" id="SignalP"/>
    </source>
</evidence>
<name>A0ABT9BCV3_9BACT</name>
<dbReference type="EMBL" id="JAUQSY010000009">
    <property type="protein sequence ID" value="MDO7876089.1"/>
    <property type="molecule type" value="Genomic_DNA"/>
</dbReference>
<dbReference type="InterPro" id="IPR011465">
    <property type="entry name" value="DUF1571"/>
</dbReference>
<feature type="signal peptide" evidence="1">
    <location>
        <begin position="1"/>
        <end position="27"/>
    </location>
</feature>
<dbReference type="Gene3D" id="3.10.350.10">
    <property type="entry name" value="LysM domain"/>
    <property type="match status" value="1"/>
</dbReference>
<sequence length="294" mass="32920">MPLFPIRQTITAAGLAALPLASLALLSAGPARYPQAPSITTEQLTSRMSTAIEGLRSLRCTVKAQERIAGKIVPARSLMKMTFKPFRVYVKNQKGVEVLWVTGQNDGDAWVYPASFPYVTLSLDPRGKLMRSGQHHTVLQAGFGTISELLRTTGLRQDAAFSRSFRYVGDSTVQGRPAHILRSDYPQFRYVSYKAGKNETLSTVAERFGCGEYRVMERNNLDADEKIPEGKILQVPNSYGRRTILSVDTKTFLPTMVQVHDDKGLFEKFEFTDVVPNQNIPLEEFSKDYPSYKI</sequence>
<keyword evidence="4" id="KW-1185">Reference proteome</keyword>
<dbReference type="PROSITE" id="PS51782">
    <property type="entry name" value="LYSM"/>
    <property type="match status" value="1"/>
</dbReference>
<dbReference type="InterPro" id="IPR036779">
    <property type="entry name" value="LysM_dom_sf"/>
</dbReference>
<organism evidence="3 4">
    <name type="scientific">Hymenobacter aranciens</name>
    <dbReference type="NCBI Taxonomy" id="3063996"/>
    <lineage>
        <taxon>Bacteria</taxon>
        <taxon>Pseudomonadati</taxon>
        <taxon>Bacteroidota</taxon>
        <taxon>Cytophagia</taxon>
        <taxon>Cytophagales</taxon>
        <taxon>Hymenobacteraceae</taxon>
        <taxon>Hymenobacter</taxon>
    </lineage>
</organism>
<comment type="caution">
    <text evidence="3">The sequence shown here is derived from an EMBL/GenBank/DDBJ whole genome shotgun (WGS) entry which is preliminary data.</text>
</comment>
<evidence type="ECO:0000259" key="2">
    <source>
        <dbReference type="PROSITE" id="PS51782"/>
    </source>
</evidence>
<accession>A0ABT9BCV3</accession>
<dbReference type="Pfam" id="PF07608">
    <property type="entry name" value="DUF1571"/>
    <property type="match status" value="1"/>
</dbReference>